<evidence type="ECO:0000256" key="1">
    <source>
        <dbReference type="SAM" id="SignalP"/>
    </source>
</evidence>
<dbReference type="AlphaFoldDB" id="A0A1J1HXD3"/>
<dbReference type="EMBL" id="CVRI01000024">
    <property type="protein sequence ID" value="CRK92186.1"/>
    <property type="molecule type" value="Genomic_DNA"/>
</dbReference>
<proteinExistence type="predicted"/>
<keyword evidence="1" id="KW-0732">Signal</keyword>
<evidence type="ECO:0000313" key="3">
    <source>
        <dbReference type="Proteomes" id="UP000183832"/>
    </source>
</evidence>
<organism evidence="2 3">
    <name type="scientific">Clunio marinus</name>
    <dbReference type="NCBI Taxonomy" id="568069"/>
    <lineage>
        <taxon>Eukaryota</taxon>
        <taxon>Metazoa</taxon>
        <taxon>Ecdysozoa</taxon>
        <taxon>Arthropoda</taxon>
        <taxon>Hexapoda</taxon>
        <taxon>Insecta</taxon>
        <taxon>Pterygota</taxon>
        <taxon>Neoptera</taxon>
        <taxon>Endopterygota</taxon>
        <taxon>Diptera</taxon>
        <taxon>Nematocera</taxon>
        <taxon>Chironomoidea</taxon>
        <taxon>Chironomidae</taxon>
        <taxon>Clunio</taxon>
    </lineage>
</organism>
<dbReference type="Proteomes" id="UP000183832">
    <property type="component" value="Unassembled WGS sequence"/>
</dbReference>
<gene>
    <name evidence="2" type="ORF">CLUMA_CG005788</name>
</gene>
<feature type="chain" id="PRO_5013244189" evidence="1">
    <location>
        <begin position="20"/>
        <end position="94"/>
    </location>
</feature>
<feature type="signal peptide" evidence="1">
    <location>
        <begin position="1"/>
        <end position="19"/>
    </location>
</feature>
<keyword evidence="3" id="KW-1185">Reference proteome</keyword>
<evidence type="ECO:0000313" key="2">
    <source>
        <dbReference type="EMBL" id="CRK92186.1"/>
    </source>
</evidence>
<sequence>MKFLLLFLIVVCASSFSSSLYCFNCLEKPELQNSCVHARFLNIELKMELRCIEPCWCIKPSPIFLRDYLGLPVLFAGHNIAVHFNHSTYRNLYE</sequence>
<reference evidence="2 3" key="1">
    <citation type="submission" date="2015-04" db="EMBL/GenBank/DDBJ databases">
        <authorList>
            <person name="Syromyatnikov M.Y."/>
            <person name="Popov V.N."/>
        </authorList>
    </citation>
    <scope>NUCLEOTIDE SEQUENCE [LARGE SCALE GENOMIC DNA]</scope>
</reference>
<name>A0A1J1HXD3_9DIPT</name>
<accession>A0A1J1HXD3</accession>
<protein>
    <submittedName>
        <fullName evidence="2">CLUMA_CG005788, isoform A</fullName>
    </submittedName>
</protein>